<dbReference type="PANTHER" id="PTHR34039">
    <property type="entry name" value="UPF0102 PROTEIN YRAN"/>
    <property type="match status" value="1"/>
</dbReference>
<protein>
    <recommendedName>
        <fullName evidence="2">UPF0102 protein KDA_34650</fullName>
    </recommendedName>
</protein>
<dbReference type="NCBIfam" id="TIGR00252">
    <property type="entry name" value="YraN family protein"/>
    <property type="match status" value="1"/>
</dbReference>
<dbReference type="OrthoDB" id="9802516at2"/>
<evidence type="ECO:0000313" key="4">
    <source>
        <dbReference type="Proteomes" id="UP000287171"/>
    </source>
</evidence>
<evidence type="ECO:0000256" key="1">
    <source>
        <dbReference type="ARBA" id="ARBA00006738"/>
    </source>
</evidence>
<dbReference type="GO" id="GO:0003676">
    <property type="term" value="F:nucleic acid binding"/>
    <property type="evidence" value="ECO:0007669"/>
    <property type="project" value="InterPro"/>
</dbReference>
<dbReference type="RefSeq" id="WP_126628252.1">
    <property type="nucleotide sequence ID" value="NZ_BIFT01000001.1"/>
</dbReference>
<dbReference type="SUPFAM" id="SSF52980">
    <property type="entry name" value="Restriction endonuclease-like"/>
    <property type="match status" value="1"/>
</dbReference>
<dbReference type="CDD" id="cd20736">
    <property type="entry name" value="PoNe_Nuclease"/>
    <property type="match status" value="1"/>
</dbReference>
<comment type="caution">
    <text evidence="3">The sequence shown here is derived from an EMBL/GenBank/DDBJ whole genome shotgun (WGS) entry which is preliminary data.</text>
</comment>
<proteinExistence type="inferred from homology"/>
<comment type="similarity">
    <text evidence="1 2">Belongs to the UPF0102 family.</text>
</comment>
<dbReference type="InterPro" id="IPR011856">
    <property type="entry name" value="tRNA_endonuc-like_dom_sf"/>
</dbReference>
<dbReference type="HAMAP" id="MF_00048">
    <property type="entry name" value="UPF0102"/>
    <property type="match status" value="1"/>
</dbReference>
<dbReference type="EMBL" id="BIFT01000001">
    <property type="protein sequence ID" value="GCE27981.1"/>
    <property type="molecule type" value="Genomic_DNA"/>
</dbReference>
<dbReference type="InterPro" id="IPR003509">
    <property type="entry name" value="UPF0102_YraN-like"/>
</dbReference>
<dbReference type="Pfam" id="PF02021">
    <property type="entry name" value="UPF0102"/>
    <property type="match status" value="1"/>
</dbReference>
<gene>
    <name evidence="3" type="ORF">KDA_34650</name>
</gene>
<dbReference type="NCBIfam" id="NF009154">
    <property type="entry name" value="PRK12497.3-3"/>
    <property type="match status" value="1"/>
</dbReference>
<dbReference type="Proteomes" id="UP000287171">
    <property type="component" value="Unassembled WGS sequence"/>
</dbReference>
<accession>A0A402B9C5</accession>
<dbReference type="NCBIfam" id="NF009150">
    <property type="entry name" value="PRK12497.1-3"/>
    <property type="match status" value="1"/>
</dbReference>
<dbReference type="Gene3D" id="3.40.1350.10">
    <property type="match status" value="1"/>
</dbReference>
<evidence type="ECO:0000256" key="2">
    <source>
        <dbReference type="HAMAP-Rule" id="MF_00048"/>
    </source>
</evidence>
<reference evidence="4" key="1">
    <citation type="submission" date="2018-12" db="EMBL/GenBank/DDBJ databases">
        <title>Tengunoibacter tsumagoiensis gen. nov., sp. nov., Dictyobacter kobayashii sp. nov., D. alpinus sp. nov., and D. joshuensis sp. nov. and description of Dictyobacteraceae fam. nov. within the order Ktedonobacterales isolated from Tengu-no-mugimeshi.</title>
        <authorList>
            <person name="Wang C.M."/>
            <person name="Zheng Y."/>
            <person name="Sakai Y."/>
            <person name="Toyoda A."/>
            <person name="Minakuchi Y."/>
            <person name="Abe K."/>
            <person name="Yokota A."/>
            <person name="Yabe S."/>
        </authorList>
    </citation>
    <scope>NUCLEOTIDE SEQUENCE [LARGE SCALE GENOMIC DNA]</scope>
    <source>
        <strain evidence="4">Uno16</strain>
    </source>
</reference>
<dbReference type="AlphaFoldDB" id="A0A402B9C5"/>
<name>A0A402B9C5_9CHLR</name>
<evidence type="ECO:0000313" key="3">
    <source>
        <dbReference type="EMBL" id="GCE27981.1"/>
    </source>
</evidence>
<dbReference type="PANTHER" id="PTHR34039:SF1">
    <property type="entry name" value="UPF0102 PROTEIN YRAN"/>
    <property type="match status" value="1"/>
</dbReference>
<sequence length="126" mass="14413">MHLSGHGARQGLGRTGERLAAAQLVQSGYSILEHNFRCRYGEIDLVAEHDADLVFIEVKTRRGVSHGLPEEAVNRRKQQKIIQVGQYYLLQHDYSMRAWRVDVVAVQLSVAGRLEEIRIYQHAFTE</sequence>
<organism evidence="3 4">
    <name type="scientific">Dictyobacter alpinus</name>
    <dbReference type="NCBI Taxonomy" id="2014873"/>
    <lineage>
        <taxon>Bacteria</taxon>
        <taxon>Bacillati</taxon>
        <taxon>Chloroflexota</taxon>
        <taxon>Ktedonobacteria</taxon>
        <taxon>Ktedonobacterales</taxon>
        <taxon>Dictyobacteraceae</taxon>
        <taxon>Dictyobacter</taxon>
    </lineage>
</organism>
<keyword evidence="4" id="KW-1185">Reference proteome</keyword>
<dbReference type="InterPro" id="IPR011335">
    <property type="entry name" value="Restrct_endonuc-II-like"/>
</dbReference>